<gene>
    <name evidence="5" type="ORF">PISL3812_02873</name>
</gene>
<dbReference type="AlphaFoldDB" id="A0A0U1LTF0"/>
<evidence type="ECO:0000313" key="5">
    <source>
        <dbReference type="EMBL" id="CRG85869.1"/>
    </source>
</evidence>
<keyword evidence="1" id="KW-0479">Metal-binding</keyword>
<dbReference type="Pfam" id="PF13695">
    <property type="entry name" value="Zn_ribbon_3CxxC"/>
    <property type="match status" value="1"/>
</dbReference>
<accession>A0A0U1LTF0</accession>
<keyword evidence="3" id="KW-0862">Zinc</keyword>
<keyword evidence="2" id="KW-0863">Zinc-finger</keyword>
<dbReference type="Proteomes" id="UP000054383">
    <property type="component" value="Unassembled WGS sequence"/>
</dbReference>
<evidence type="ECO:0000256" key="2">
    <source>
        <dbReference type="ARBA" id="ARBA00022771"/>
    </source>
</evidence>
<dbReference type="GO" id="GO:0008270">
    <property type="term" value="F:zinc ion binding"/>
    <property type="evidence" value="ECO:0007669"/>
    <property type="project" value="UniProtKB-KW"/>
</dbReference>
<dbReference type="STRING" id="28573.A0A0U1LTF0"/>
<proteinExistence type="predicted"/>
<reference evidence="5 6" key="1">
    <citation type="submission" date="2015-04" db="EMBL/GenBank/DDBJ databases">
        <authorList>
            <person name="Syromyatnikov M.Y."/>
            <person name="Popov V.N."/>
        </authorList>
    </citation>
    <scope>NUCLEOTIDE SEQUENCE [LARGE SCALE GENOMIC DNA]</scope>
    <source>
        <strain evidence="5">WF-38-12</strain>
    </source>
</reference>
<organism evidence="5 6">
    <name type="scientific">Talaromyces islandicus</name>
    <name type="common">Penicillium islandicum</name>
    <dbReference type="NCBI Taxonomy" id="28573"/>
    <lineage>
        <taxon>Eukaryota</taxon>
        <taxon>Fungi</taxon>
        <taxon>Dikarya</taxon>
        <taxon>Ascomycota</taxon>
        <taxon>Pezizomycotina</taxon>
        <taxon>Eurotiomycetes</taxon>
        <taxon>Eurotiomycetidae</taxon>
        <taxon>Eurotiales</taxon>
        <taxon>Trichocomaceae</taxon>
        <taxon>Talaromyces</taxon>
        <taxon>Talaromyces sect. Islandici</taxon>
    </lineage>
</organism>
<evidence type="ECO:0000256" key="3">
    <source>
        <dbReference type="ARBA" id="ARBA00022833"/>
    </source>
</evidence>
<dbReference type="SMART" id="SM01328">
    <property type="entry name" value="zf-3CxxC"/>
    <property type="match status" value="1"/>
</dbReference>
<dbReference type="OrthoDB" id="8121437at2759"/>
<feature type="domain" description="3CxxC-type" evidence="4">
    <location>
        <begin position="52"/>
        <end position="150"/>
    </location>
</feature>
<dbReference type="InterPro" id="IPR027377">
    <property type="entry name" value="ZAR1/RTP1-5-like_Znf-3CxxC"/>
</dbReference>
<dbReference type="EMBL" id="CVMT01000002">
    <property type="protein sequence ID" value="CRG85869.1"/>
    <property type="molecule type" value="Genomic_DNA"/>
</dbReference>
<dbReference type="OMA" id="FHTNDED"/>
<keyword evidence="6" id="KW-1185">Reference proteome</keyword>
<evidence type="ECO:0000313" key="6">
    <source>
        <dbReference type="Proteomes" id="UP000054383"/>
    </source>
</evidence>
<name>A0A0U1LTF0_TALIS</name>
<evidence type="ECO:0000259" key="4">
    <source>
        <dbReference type="SMART" id="SM01328"/>
    </source>
</evidence>
<protein>
    <recommendedName>
        <fullName evidence="4">3CxxC-type domain-containing protein</fullName>
    </recommendedName>
</protein>
<sequence>MRPPRNARSSGRWSMYPTLHDEVSQLLEENDLYFDFHNDDDAEACIKEKDTNIMGRFVCRNNRCQSNGWSSKKIAITIRMYPEGEYNARVYHQRCKVCKDLGYPILNESYAERVVYRLKKWSGIYVEQPRYSTGSKKPHNRSLCEGCKDGHCSDLRDDWIENEQNSYVGRLF</sequence>
<evidence type="ECO:0000256" key="1">
    <source>
        <dbReference type="ARBA" id="ARBA00022723"/>
    </source>
</evidence>